<evidence type="ECO:0000259" key="7">
    <source>
        <dbReference type="PROSITE" id="PS50850"/>
    </source>
</evidence>
<keyword evidence="11" id="KW-1185">Reference proteome</keyword>
<dbReference type="Proteomes" id="UP000658997">
    <property type="component" value="Unassembled WGS sequence"/>
</dbReference>
<dbReference type="OrthoDB" id="440755at2759"/>
<dbReference type="InterPro" id="IPR011701">
    <property type="entry name" value="MFS"/>
</dbReference>
<dbReference type="PROSITE" id="PS00216">
    <property type="entry name" value="SUGAR_TRANSPORT_1"/>
    <property type="match status" value="1"/>
</dbReference>
<evidence type="ECO:0000313" key="9">
    <source>
        <dbReference type="EMBL" id="SYW76270.1"/>
    </source>
</evidence>
<sequence>MSMQRSSSLSELRRGAFSSRKLSSILSPPKLSAVTRIILSLTAISGVTILTSFLSGALTVALPSIAKSVNLSQGLLSWPLSMFSLVSGALLLIAGAMADAFGRRRVFLLGIVCFAAVCITTTFMNTGEGLIGCCAGLGLAAAMLIPAGVGILGSSIPEGPIKNRSFALIGAAQPVGFILGLVLGGLLAARWRIIFWILGAFAIACGVCAYVSLPNEGEELIRTASNSRATSVIDLTSDTAALSVDRRASTSPAPQNLNKAVTSSIPASSSNVTSTATSIHNINPIGNTNATANASMSRSLCLKTFDWFGALMSTSGLVMLTFALADAETAPHGWKTSYVLALLPTSIALLGAFISWERFLEKKQRTYELGASTAANTQQRRNATFFKAPPTAPLLPPAIWRVPRFGAVLLVIFLAWLSFNVMSYLSTLVFQEVQHISATKTSLSFLPMIAMGLALNVFAGLVVGRIPAVWLIVCGAIAGAAACVILSVAVEPDTPYYKAMLWTMILQVGPDLFFPAGQLFASKSVGRQYQALAGSLFNTTIRVATSLGLAISSSISTSVTKAAVAKSAGQAARLLTRDLVHHPSMLLAGSYLAPRAAVGASGGSVKDAVPVKALLEGYKAASWFCFACSVLSIVVALARLRSIGIVGGMEGKVEDSSSANDTRLNSPSIAPQQGEFELQTVVPASDRKVGLHSSSTHSRR</sequence>
<feature type="transmembrane region" description="Helical" evidence="6">
    <location>
        <begin position="193"/>
        <end position="213"/>
    </location>
</feature>
<evidence type="ECO:0000256" key="5">
    <source>
        <dbReference type="SAM" id="MobiDB-lite"/>
    </source>
</evidence>
<dbReference type="PANTHER" id="PTHR42718">
    <property type="entry name" value="MAJOR FACILITATOR SUPERFAMILY MULTIDRUG TRANSPORTER MFSC"/>
    <property type="match status" value="1"/>
</dbReference>
<feature type="transmembrane region" description="Helical" evidence="6">
    <location>
        <begin position="305"/>
        <end position="325"/>
    </location>
</feature>
<feature type="region of interest" description="Disordered" evidence="5">
    <location>
        <begin position="248"/>
        <end position="270"/>
    </location>
</feature>
<keyword evidence="3 6" id="KW-1133">Transmembrane helix</keyword>
<keyword evidence="4 6" id="KW-0472">Membrane</keyword>
<feature type="transmembrane region" description="Helical" evidence="6">
    <location>
        <begin position="337"/>
        <end position="356"/>
    </location>
</feature>
<feature type="transmembrane region" description="Helical" evidence="6">
    <location>
        <begin position="75"/>
        <end position="94"/>
    </location>
</feature>
<dbReference type="PANTHER" id="PTHR42718:SF10">
    <property type="entry name" value="TRANSPORTER, PUTATIVE (AFU_ORTHOLOGUE AFUA_8G06760)-RELATED"/>
    <property type="match status" value="1"/>
</dbReference>
<reference evidence="10" key="2">
    <citation type="submission" date="2016-04" db="EMBL/GenBank/DDBJ databases">
        <authorList>
            <person name="Guldener U."/>
            <person name="Guldener U."/>
        </authorList>
    </citation>
    <scope>NUCLEOTIDE SEQUENCE [LARGE SCALE GENOMIC DNA]</scope>
    <source>
        <strain evidence="10">UB2112</strain>
    </source>
</reference>
<organism evidence="8 10">
    <name type="scientific">Ustilago bromivora</name>
    <dbReference type="NCBI Taxonomy" id="307758"/>
    <lineage>
        <taxon>Eukaryota</taxon>
        <taxon>Fungi</taxon>
        <taxon>Dikarya</taxon>
        <taxon>Basidiomycota</taxon>
        <taxon>Ustilaginomycotina</taxon>
        <taxon>Ustilaginomycetes</taxon>
        <taxon>Ustilaginales</taxon>
        <taxon>Ustilaginaceae</taxon>
        <taxon>Ustilago</taxon>
    </lineage>
</organism>
<feature type="compositionally biased region" description="Polar residues" evidence="5">
    <location>
        <begin position="249"/>
        <end position="266"/>
    </location>
</feature>
<dbReference type="Proteomes" id="UP000179920">
    <property type="component" value="Chromosome XIX"/>
</dbReference>
<reference evidence="9" key="3">
    <citation type="submission" date="2018-08" db="EMBL/GenBank/DDBJ databases">
        <authorList>
            <person name="Guldener U."/>
        </authorList>
    </citation>
    <scope>NUCLEOTIDE SEQUENCE</scope>
    <source>
        <strain evidence="9">UB2</strain>
    </source>
</reference>
<dbReference type="SUPFAM" id="SSF103473">
    <property type="entry name" value="MFS general substrate transporter"/>
    <property type="match status" value="2"/>
</dbReference>
<feature type="transmembrane region" description="Helical" evidence="6">
    <location>
        <begin position="129"/>
        <end position="153"/>
    </location>
</feature>
<feature type="domain" description="Major facilitator superfamily (MFS) profile" evidence="7">
    <location>
        <begin position="40"/>
        <end position="580"/>
    </location>
</feature>
<reference evidence="8" key="1">
    <citation type="submission" date="2016-04" db="EMBL/GenBank/DDBJ databases">
        <authorList>
            <person name="Evans L.H."/>
            <person name="Alamgir A."/>
            <person name="Owens N."/>
            <person name="Weber N.D."/>
            <person name="Virtaneva K."/>
            <person name="Barbian K."/>
            <person name="Babar A."/>
            <person name="Rosenke K."/>
        </authorList>
    </citation>
    <scope>NUCLEOTIDE SEQUENCE</scope>
    <source>
        <strain evidence="8">UB2112</strain>
    </source>
</reference>
<dbReference type="GO" id="GO:0016020">
    <property type="term" value="C:membrane"/>
    <property type="evidence" value="ECO:0007669"/>
    <property type="project" value="UniProtKB-SubCell"/>
</dbReference>
<feature type="transmembrane region" description="Helical" evidence="6">
    <location>
        <begin position="106"/>
        <end position="123"/>
    </location>
</feature>
<comment type="subcellular location">
    <subcellularLocation>
        <location evidence="1">Membrane</location>
        <topology evidence="1">Multi-pass membrane protein</topology>
    </subcellularLocation>
</comment>
<dbReference type="AlphaFoldDB" id="A0A1K0GCR5"/>
<protein>
    <submittedName>
        <fullName evidence="8">Related to Cephamycin export protein cmcT</fullName>
    </submittedName>
</protein>
<dbReference type="PROSITE" id="PS50850">
    <property type="entry name" value="MFS"/>
    <property type="match status" value="1"/>
</dbReference>
<feature type="transmembrane region" description="Helical" evidence="6">
    <location>
        <begin position="470"/>
        <end position="490"/>
    </location>
</feature>
<evidence type="ECO:0000256" key="1">
    <source>
        <dbReference type="ARBA" id="ARBA00004141"/>
    </source>
</evidence>
<feature type="transmembrane region" description="Helical" evidence="6">
    <location>
        <begin position="37"/>
        <end position="63"/>
    </location>
</feature>
<evidence type="ECO:0000256" key="6">
    <source>
        <dbReference type="SAM" id="Phobius"/>
    </source>
</evidence>
<dbReference type="Gene3D" id="1.20.1250.20">
    <property type="entry name" value="MFS general substrate transporter like domains"/>
    <property type="match status" value="2"/>
</dbReference>
<evidence type="ECO:0000256" key="4">
    <source>
        <dbReference type="ARBA" id="ARBA00023136"/>
    </source>
</evidence>
<feature type="region of interest" description="Disordered" evidence="5">
    <location>
        <begin position="652"/>
        <end position="674"/>
    </location>
</feature>
<dbReference type="GO" id="GO:0022857">
    <property type="term" value="F:transmembrane transporter activity"/>
    <property type="evidence" value="ECO:0007669"/>
    <property type="project" value="InterPro"/>
</dbReference>
<feature type="transmembrane region" description="Helical" evidence="6">
    <location>
        <begin position="445"/>
        <end position="463"/>
    </location>
</feature>
<dbReference type="InterPro" id="IPR036259">
    <property type="entry name" value="MFS_trans_sf"/>
</dbReference>
<evidence type="ECO:0000313" key="10">
    <source>
        <dbReference type="Proteomes" id="UP000179920"/>
    </source>
</evidence>
<proteinExistence type="predicted"/>
<feature type="transmembrane region" description="Helical" evidence="6">
    <location>
        <begin position="165"/>
        <end position="187"/>
    </location>
</feature>
<evidence type="ECO:0000313" key="8">
    <source>
        <dbReference type="EMBL" id="SAM85852.1"/>
    </source>
</evidence>
<feature type="compositionally biased region" description="Polar residues" evidence="5">
    <location>
        <begin position="656"/>
        <end position="671"/>
    </location>
</feature>
<keyword evidence="2 6" id="KW-0812">Transmembrane</keyword>
<dbReference type="InterPro" id="IPR020846">
    <property type="entry name" value="MFS_dom"/>
</dbReference>
<dbReference type="EMBL" id="ULHB01000017">
    <property type="protein sequence ID" value="SYW76270.1"/>
    <property type="molecule type" value="Genomic_DNA"/>
</dbReference>
<dbReference type="Pfam" id="PF07690">
    <property type="entry name" value="MFS_1"/>
    <property type="match status" value="2"/>
</dbReference>
<accession>A0A1K0GCR5</accession>
<feature type="transmembrane region" description="Helical" evidence="6">
    <location>
        <begin position="405"/>
        <end position="425"/>
    </location>
</feature>
<evidence type="ECO:0000256" key="2">
    <source>
        <dbReference type="ARBA" id="ARBA00022692"/>
    </source>
</evidence>
<dbReference type="EMBL" id="LT558135">
    <property type="protein sequence ID" value="SAM85852.1"/>
    <property type="molecule type" value="Genomic_DNA"/>
</dbReference>
<dbReference type="InterPro" id="IPR005829">
    <property type="entry name" value="Sugar_transporter_CS"/>
</dbReference>
<name>A0A1K0GCR5_9BASI</name>
<evidence type="ECO:0000313" key="11">
    <source>
        <dbReference type="Proteomes" id="UP000658997"/>
    </source>
</evidence>
<gene>
    <name evidence="9" type="ORF">UBRO2_01341</name>
    <name evidence="8" type="ORF">UBRO_07204</name>
</gene>
<evidence type="ECO:0000256" key="3">
    <source>
        <dbReference type="ARBA" id="ARBA00022989"/>
    </source>
</evidence>